<sequence length="251" mass="28547">MEVSLECILPSTKVLCHSLLNNCHADWKEILIQALSTMNQDYISQFIKEQNWLPGNEQLFAAFSLPLAKTQYILLGESPYPRKDSANGYAFWDNAVNNLWCDSGLSKEVNRATSLRNLIKMLLVARGDLTSNLSQVNIALINKECLVQTAQQLFQGMMNKGILLLNTTLIYSEGKVSYHARQWKPFMQSLFEQLRVIKPSIKLILLGKFAETLPQNKLPIGLIAEHPYNISFISNQDVLNFFKPLDLLKNE</sequence>
<dbReference type="SUPFAM" id="SSF52141">
    <property type="entry name" value="Uracil-DNA glycosylase-like"/>
    <property type="match status" value="1"/>
</dbReference>
<dbReference type="AlphaFoldDB" id="A0A378LU38"/>
<dbReference type="Gene3D" id="3.40.470.10">
    <property type="entry name" value="Uracil-DNA glycosylase-like domain"/>
    <property type="match status" value="1"/>
</dbReference>
<dbReference type="PANTHER" id="PTHR11264">
    <property type="entry name" value="URACIL-DNA GLYCOSYLASE"/>
    <property type="match status" value="1"/>
</dbReference>
<keyword evidence="1" id="KW-0326">Glycosidase</keyword>
<dbReference type="InterPro" id="IPR036895">
    <property type="entry name" value="Uracil-DNA_glycosylase-like_sf"/>
</dbReference>
<accession>A0A378LU38</accession>
<dbReference type="GO" id="GO:0097510">
    <property type="term" value="P:base-excision repair, AP site formation via deaminated base removal"/>
    <property type="evidence" value="ECO:0007669"/>
    <property type="project" value="TreeGrafter"/>
</dbReference>
<dbReference type="InterPro" id="IPR002043">
    <property type="entry name" value="UDG_fam1"/>
</dbReference>
<gene>
    <name evidence="1" type="primary">ung</name>
    <name evidence="1" type="ORF">NCTC11532_01534</name>
</gene>
<keyword evidence="2" id="KW-1185">Reference proteome</keyword>
<dbReference type="EC" id="3.2.2.27" evidence="1"/>
<dbReference type="PANTHER" id="PTHR11264:SF8">
    <property type="entry name" value="URACIL-DNA GLYCOSYLASE-LIKE DOMAIN-CONTAINING PROTEIN"/>
    <property type="match status" value="1"/>
</dbReference>
<proteinExistence type="predicted"/>
<dbReference type="EMBL" id="UGPB01000001">
    <property type="protein sequence ID" value="STY29349.1"/>
    <property type="molecule type" value="Genomic_DNA"/>
</dbReference>
<protein>
    <submittedName>
        <fullName evidence="1">Uracil-DNA glycosylase</fullName>
        <ecNumber evidence="1">3.2.2.-</ecNumber>
        <ecNumber evidence="1">3.2.2.27</ecNumber>
    </submittedName>
</protein>
<dbReference type="GO" id="GO:0004844">
    <property type="term" value="F:uracil DNA N-glycosylase activity"/>
    <property type="evidence" value="ECO:0007669"/>
    <property type="project" value="UniProtKB-EC"/>
</dbReference>
<evidence type="ECO:0000313" key="1">
    <source>
        <dbReference type="EMBL" id="STY29349.1"/>
    </source>
</evidence>
<evidence type="ECO:0000313" key="2">
    <source>
        <dbReference type="Proteomes" id="UP000255297"/>
    </source>
</evidence>
<dbReference type="OrthoDB" id="5650401at2"/>
<dbReference type="STRING" id="1122170.GCA_000701265_00952"/>
<name>A0A378LU38_9GAMM</name>
<keyword evidence="1" id="KW-0378">Hydrolase</keyword>
<reference evidence="1 2" key="1">
    <citation type="submission" date="2018-06" db="EMBL/GenBank/DDBJ databases">
        <authorList>
            <consortium name="Pathogen Informatics"/>
            <person name="Doyle S."/>
        </authorList>
    </citation>
    <scope>NUCLEOTIDE SEQUENCE [LARGE SCALE GENOMIC DNA]</scope>
    <source>
        <strain evidence="1 2">NCTC11532</strain>
    </source>
</reference>
<dbReference type="RefSeq" id="WP_035899045.1">
    <property type="nucleotide sequence ID" value="NZ_CAAAIS010000003.1"/>
</dbReference>
<organism evidence="1 2">
    <name type="scientific">Legionella wadsworthii</name>
    <dbReference type="NCBI Taxonomy" id="28088"/>
    <lineage>
        <taxon>Bacteria</taxon>
        <taxon>Pseudomonadati</taxon>
        <taxon>Pseudomonadota</taxon>
        <taxon>Gammaproteobacteria</taxon>
        <taxon>Legionellales</taxon>
        <taxon>Legionellaceae</taxon>
        <taxon>Legionella</taxon>
    </lineage>
</organism>
<dbReference type="Proteomes" id="UP000255297">
    <property type="component" value="Unassembled WGS sequence"/>
</dbReference>
<dbReference type="EC" id="3.2.2.-" evidence="1"/>